<sequence length="252" mass="27633">MFKQAKRHQEILELLSQNGFASTEELVAQLDVSPQTIRRDLNELAEQGKVARHHGGASLPSAPLVIPAKSGSDAESRLRMARFIAQRIPDGASLFLSSGPLMEAVAAALLDHRDLRIATSNLNIAALLTARDDFQVYISAGQVCSRTGLVQSQSAYDFLRQFQMDYCLLEACAVEPDGQLLGLDEALVSCEQIMIRQARAVWVAIPPHAAQSRGMFFIAAAMQISEVFFAELPETALTQVYDQQGVKWKICS</sequence>
<accession>A0ABV8CP61</accession>
<comment type="caution">
    <text evidence="6">The sequence shown here is derived from an EMBL/GenBank/DDBJ whole genome shotgun (WGS) entry which is preliminary data.</text>
</comment>
<dbReference type="PANTHER" id="PTHR30363">
    <property type="entry name" value="HTH-TYPE TRANSCRIPTIONAL REGULATOR SRLR-RELATED"/>
    <property type="match status" value="1"/>
</dbReference>
<dbReference type="EMBL" id="JBHSAF010000014">
    <property type="protein sequence ID" value="MFC3914005.1"/>
    <property type="molecule type" value="Genomic_DNA"/>
</dbReference>
<dbReference type="InterPro" id="IPR037171">
    <property type="entry name" value="NagB/RpiA_transferase-like"/>
</dbReference>
<dbReference type="Proteomes" id="UP001595692">
    <property type="component" value="Unassembled WGS sequence"/>
</dbReference>
<dbReference type="Pfam" id="PF00455">
    <property type="entry name" value="DeoRC"/>
    <property type="match status" value="1"/>
</dbReference>
<dbReference type="PRINTS" id="PR00037">
    <property type="entry name" value="HTHLACR"/>
</dbReference>
<dbReference type="InterPro" id="IPR050313">
    <property type="entry name" value="Carb_Metab_HTH_regulators"/>
</dbReference>
<evidence type="ECO:0000259" key="5">
    <source>
        <dbReference type="PROSITE" id="PS51000"/>
    </source>
</evidence>
<keyword evidence="1" id="KW-0678">Repressor</keyword>
<keyword evidence="2" id="KW-0805">Transcription regulation</keyword>
<dbReference type="PROSITE" id="PS51000">
    <property type="entry name" value="HTH_DEOR_2"/>
    <property type="match status" value="1"/>
</dbReference>
<dbReference type="PROSITE" id="PS00894">
    <property type="entry name" value="HTH_DEOR_1"/>
    <property type="match status" value="1"/>
</dbReference>
<dbReference type="Gene3D" id="1.10.10.10">
    <property type="entry name" value="Winged helix-like DNA-binding domain superfamily/Winged helix DNA-binding domain"/>
    <property type="match status" value="1"/>
</dbReference>
<dbReference type="SMART" id="SM01134">
    <property type="entry name" value="DeoRC"/>
    <property type="match status" value="1"/>
</dbReference>
<evidence type="ECO:0000256" key="1">
    <source>
        <dbReference type="ARBA" id="ARBA00022491"/>
    </source>
</evidence>
<dbReference type="InterPro" id="IPR001034">
    <property type="entry name" value="DeoR_HTH"/>
</dbReference>
<dbReference type="InterPro" id="IPR018356">
    <property type="entry name" value="Tscrpt_reg_HTH_DeoR_CS"/>
</dbReference>
<evidence type="ECO:0000313" key="6">
    <source>
        <dbReference type="EMBL" id="MFC3914005.1"/>
    </source>
</evidence>
<dbReference type="InterPro" id="IPR036390">
    <property type="entry name" value="WH_DNA-bd_sf"/>
</dbReference>
<dbReference type="SUPFAM" id="SSF46785">
    <property type="entry name" value="Winged helix' DNA-binding domain"/>
    <property type="match status" value="1"/>
</dbReference>
<dbReference type="RefSeq" id="WP_377152418.1">
    <property type="nucleotide sequence ID" value="NZ_JBHSAF010000014.1"/>
</dbReference>
<protein>
    <submittedName>
        <fullName evidence="6">DeoR family transcriptional regulator</fullName>
    </submittedName>
</protein>
<dbReference type="InterPro" id="IPR014036">
    <property type="entry name" value="DeoR-like_C"/>
</dbReference>
<dbReference type="PANTHER" id="PTHR30363:SF4">
    <property type="entry name" value="GLYCEROL-3-PHOSPHATE REGULON REPRESSOR"/>
    <property type="match status" value="1"/>
</dbReference>
<dbReference type="SUPFAM" id="SSF100950">
    <property type="entry name" value="NagB/RpiA/CoA transferase-like"/>
    <property type="match status" value="1"/>
</dbReference>
<dbReference type="InterPro" id="IPR036388">
    <property type="entry name" value="WH-like_DNA-bd_sf"/>
</dbReference>
<keyword evidence="7" id="KW-1185">Reference proteome</keyword>
<reference evidence="7" key="1">
    <citation type="journal article" date="2019" name="Int. J. Syst. Evol. Microbiol.">
        <title>The Global Catalogue of Microorganisms (GCM) 10K type strain sequencing project: providing services to taxonomists for standard genome sequencing and annotation.</title>
        <authorList>
            <consortium name="The Broad Institute Genomics Platform"/>
            <consortium name="The Broad Institute Genome Sequencing Center for Infectious Disease"/>
            <person name="Wu L."/>
            <person name="Ma J."/>
        </authorList>
    </citation>
    <scope>NUCLEOTIDE SEQUENCE [LARGE SCALE GENOMIC DNA]</scope>
    <source>
        <strain evidence="7">CCUG 54939</strain>
    </source>
</reference>
<feature type="domain" description="HTH deoR-type" evidence="5">
    <location>
        <begin position="4"/>
        <end position="59"/>
    </location>
</feature>
<dbReference type="Gene3D" id="3.30.750.70">
    <property type="entry name" value="4-hydroxybutyrate coenzyme like domains"/>
    <property type="match status" value="1"/>
</dbReference>
<organism evidence="6 7">
    <name type="scientific">Pseudaeromonas sharmana</name>
    <dbReference type="NCBI Taxonomy" id="328412"/>
    <lineage>
        <taxon>Bacteria</taxon>
        <taxon>Pseudomonadati</taxon>
        <taxon>Pseudomonadota</taxon>
        <taxon>Gammaproteobacteria</taxon>
        <taxon>Aeromonadales</taxon>
        <taxon>Aeromonadaceae</taxon>
        <taxon>Pseudaeromonas</taxon>
    </lineage>
</organism>
<evidence type="ECO:0000256" key="4">
    <source>
        <dbReference type="ARBA" id="ARBA00023163"/>
    </source>
</evidence>
<evidence type="ECO:0000313" key="7">
    <source>
        <dbReference type="Proteomes" id="UP001595692"/>
    </source>
</evidence>
<evidence type="ECO:0000256" key="3">
    <source>
        <dbReference type="ARBA" id="ARBA00023125"/>
    </source>
</evidence>
<name>A0ABV8CP61_9GAMM</name>
<evidence type="ECO:0000256" key="2">
    <source>
        <dbReference type="ARBA" id="ARBA00023015"/>
    </source>
</evidence>
<proteinExistence type="predicted"/>
<keyword evidence="3" id="KW-0238">DNA-binding</keyword>
<gene>
    <name evidence="6" type="ORF">ACFOSS_11070</name>
</gene>
<dbReference type="Pfam" id="PF08220">
    <property type="entry name" value="HTH_DeoR"/>
    <property type="match status" value="1"/>
</dbReference>
<dbReference type="SMART" id="SM00420">
    <property type="entry name" value="HTH_DEOR"/>
    <property type="match status" value="1"/>
</dbReference>
<keyword evidence="4" id="KW-0804">Transcription</keyword>